<keyword evidence="2" id="KW-1185">Reference proteome</keyword>
<dbReference type="EMBL" id="CAJZBQ010000005">
    <property type="protein sequence ID" value="CAG9312125.1"/>
    <property type="molecule type" value="Genomic_DNA"/>
</dbReference>
<organism evidence="1 2">
    <name type="scientific">Blepharisma stoltei</name>
    <dbReference type="NCBI Taxonomy" id="1481888"/>
    <lineage>
        <taxon>Eukaryota</taxon>
        <taxon>Sar</taxon>
        <taxon>Alveolata</taxon>
        <taxon>Ciliophora</taxon>
        <taxon>Postciliodesmatophora</taxon>
        <taxon>Heterotrichea</taxon>
        <taxon>Heterotrichida</taxon>
        <taxon>Blepharismidae</taxon>
        <taxon>Blepharisma</taxon>
    </lineage>
</organism>
<dbReference type="Proteomes" id="UP001162131">
    <property type="component" value="Unassembled WGS sequence"/>
</dbReference>
<comment type="caution">
    <text evidence="1">The sequence shown here is derived from an EMBL/GenBank/DDBJ whole genome shotgun (WGS) entry which is preliminary data.</text>
</comment>
<sequence>MSLITAAKATLLISQIENARDELEEGLRQIHRYCWVPSNCDLFLHQDILRSFKIPAVSKELSRFPIIVAEIKEHLSQTEQWVSYIAYQNELLGEALNFIFHNITTKQLPEGIYPAFSDLNSECNLLTPDDYKLISIYIQILINLGKYKESILREISTHNIIPRLLFLIEKIPVNLSDKNYRPITYPLRDYATILLNMLFKQQAIADKVCNHLAMFKWISRIIKNTIANSRELLLAETLSLLSFSPNFTPEIDYEFIIRDWVYGNLCMILMPDQRTDQWKTLNNGRTDEELLKLAIFLVIILVNTSKTQGGIDEIIASIHYYNYDIFWRFIHFLLRLKKIDTKLWVKTLNLVNNMLRHPDYNPPLYATQLSTIAFCILGNLDEILLILCCRTFKYLVFTLEEKELLLAVACQRMKQPRHSLQAPPLPNYSTLDDLNTLQRDTEKLAKEWNNYYKQKNQPWESLRPLTSTPLEFSSRQERIIHKITQEFKQYRLFFRKLPSPCTYCKDLYGPPFYPEDTFWGYYSDPEDQKIHVSTTLLQFISDITENENMKFIFDNIMCVLNEVLCIGDSDIENKAKCGIITYYLTCTELKKNFVHSYLASGMLYFHEYYMRLVLKSFSGSSISGVKCRWDPQDKFFILETDPMFGVSSRMSNWNLHILHHLLELLTTVLRQSPESADVFLRKQCSGFISINYELVLSLYKLANDNSPLQSLALDIIAKTEEVLYVFIRRFPSLFYTVLDSVILNEQLFTVYSTMTKDIPSLLSAYAHISTFYLFITKDSTNKLARKLIGTTILPFATSLVKVLRHLCTNIEQLEAINPYELRVDLAIANILERIVIVKSAHYLVLSLVHCFRTDPQCIESISPSFYVNMFSRLTTILEFADKNFKNKSAYEDNYAFPEEFKNNDIKLIPGSRNWIAVDFEYEDEDILFQMYYSSIMTWAWHISMFDQNCQGLIVHDSMKFMMRLAFEYERWEMDAFMVTTGVIYNFSVLHPNSMLNCLPVIVDIIIKFISLMKIPLESYFLLFQVLRSIHPKLSYSPLAQKLQIIIAPLRAILSSDLPMLKYYNYPMLEEVIPLEKGQIAVGRQRQERITEDETDMRTYFPLQFLRDLPEELSSTSYEIYPGQAIFQREAKTIIQLITPISNHELMKGIKKLHPVHAEGDKYVSYKDKNRDILFGAGKQVVATKTTILENHFESRVDEIYKKFLIDKFDKEHQL</sequence>
<evidence type="ECO:0000313" key="1">
    <source>
        <dbReference type="EMBL" id="CAG9312125.1"/>
    </source>
</evidence>
<dbReference type="AlphaFoldDB" id="A0AAU9IE31"/>
<proteinExistence type="predicted"/>
<name>A0AAU9IE31_9CILI</name>
<gene>
    <name evidence="1" type="ORF">BSTOLATCC_MIC5373</name>
</gene>
<accession>A0AAU9IE31</accession>
<protein>
    <submittedName>
        <fullName evidence="1">Uncharacterized protein</fullName>
    </submittedName>
</protein>
<evidence type="ECO:0000313" key="2">
    <source>
        <dbReference type="Proteomes" id="UP001162131"/>
    </source>
</evidence>
<reference evidence="1" key="1">
    <citation type="submission" date="2021-09" db="EMBL/GenBank/DDBJ databases">
        <authorList>
            <consortium name="AG Swart"/>
            <person name="Singh M."/>
            <person name="Singh A."/>
            <person name="Seah K."/>
            <person name="Emmerich C."/>
        </authorList>
    </citation>
    <scope>NUCLEOTIDE SEQUENCE</scope>
    <source>
        <strain evidence="1">ATCC30299</strain>
    </source>
</reference>